<evidence type="ECO:0000256" key="2">
    <source>
        <dbReference type="SAM" id="SignalP"/>
    </source>
</evidence>
<evidence type="ECO:0000256" key="1">
    <source>
        <dbReference type="SAM" id="MobiDB-lite"/>
    </source>
</evidence>
<feature type="chain" id="PRO_5023894763" description="Lipoprotein" evidence="2">
    <location>
        <begin position="41"/>
        <end position="241"/>
    </location>
</feature>
<dbReference type="EMBL" id="CP044232">
    <property type="protein sequence ID" value="QEW01784.1"/>
    <property type="molecule type" value="Genomic_DNA"/>
</dbReference>
<evidence type="ECO:0000313" key="4">
    <source>
        <dbReference type="Proteomes" id="UP000325516"/>
    </source>
</evidence>
<proteinExistence type="predicted"/>
<keyword evidence="4" id="KW-1185">Reference proteome</keyword>
<evidence type="ECO:0008006" key="5">
    <source>
        <dbReference type="Google" id="ProtNLM"/>
    </source>
</evidence>
<name>A0A5J6KZW5_9MICO</name>
<dbReference type="RefSeq" id="WP_150923439.1">
    <property type="nucleotide sequence ID" value="NZ_CP044232.1"/>
</dbReference>
<feature type="region of interest" description="Disordered" evidence="1">
    <location>
        <begin position="1"/>
        <end position="23"/>
    </location>
</feature>
<feature type="signal peptide" evidence="2">
    <location>
        <begin position="1"/>
        <end position="40"/>
    </location>
</feature>
<organism evidence="3 4">
    <name type="scientific">Microbacterium lushaniae</name>
    <dbReference type="NCBI Taxonomy" id="2614639"/>
    <lineage>
        <taxon>Bacteria</taxon>
        <taxon>Bacillati</taxon>
        <taxon>Actinomycetota</taxon>
        <taxon>Actinomycetes</taxon>
        <taxon>Micrococcales</taxon>
        <taxon>Microbacteriaceae</taxon>
        <taxon>Microbacterium</taxon>
    </lineage>
</organism>
<accession>A0A5J6KZW5</accession>
<dbReference type="AlphaFoldDB" id="A0A5J6KZW5"/>
<gene>
    <name evidence="3" type="ORF">F6J85_00845</name>
</gene>
<protein>
    <recommendedName>
        <fullName evidence="5">Lipoprotein</fullName>
    </recommendedName>
</protein>
<dbReference type="Proteomes" id="UP000325516">
    <property type="component" value="Chromosome"/>
</dbReference>
<sequence>MTANPEQTRPRRERPSGSRRSRVPAAMAVAGLLLATTACAASEPPRPDPTEVVLEYLDAIAAGDATTARQLDAAAIGDPQLPDVDADTLRTDAVLAGAQRIENVTIEADTTGDEDTRNVSFQYELAGQQEKSVLTVAWNAEAGEWQLADSLTTDLMVTAEVSRIEMKLVSFAVPGATVTQVDDPAAATMSFLIYPAVYSVTADIDPATLVDPAAGITQEIAVDLSVQPTARFAVTQLPASG</sequence>
<reference evidence="4" key="1">
    <citation type="submission" date="2019-09" db="EMBL/GenBank/DDBJ databases">
        <title>Mumia zhuanghuii sp. nov. isolated from the intestinal contents of plateau pika (Ochotona curzoniae) in the Qinghai-Tibet plateau of China.</title>
        <authorList>
            <person name="Tian Z."/>
        </authorList>
    </citation>
    <scope>NUCLEOTIDE SEQUENCE [LARGE SCALE GENOMIC DNA]</scope>
    <source>
        <strain evidence="4">L-031</strain>
    </source>
</reference>
<keyword evidence="2" id="KW-0732">Signal</keyword>
<dbReference type="KEGG" id="mlz:F6J85_00845"/>
<evidence type="ECO:0000313" key="3">
    <source>
        <dbReference type="EMBL" id="QEW01784.1"/>
    </source>
</evidence>